<organism evidence="1">
    <name type="scientific">Darwinula stevensoni</name>
    <dbReference type="NCBI Taxonomy" id="69355"/>
    <lineage>
        <taxon>Eukaryota</taxon>
        <taxon>Metazoa</taxon>
        <taxon>Ecdysozoa</taxon>
        <taxon>Arthropoda</taxon>
        <taxon>Crustacea</taxon>
        <taxon>Oligostraca</taxon>
        <taxon>Ostracoda</taxon>
        <taxon>Podocopa</taxon>
        <taxon>Podocopida</taxon>
        <taxon>Darwinulocopina</taxon>
        <taxon>Darwinuloidea</taxon>
        <taxon>Darwinulidae</taxon>
        <taxon>Darwinula</taxon>
    </lineage>
</organism>
<protein>
    <submittedName>
        <fullName evidence="1">Uncharacterized protein</fullName>
    </submittedName>
</protein>
<accession>A0A7R8X892</accession>
<evidence type="ECO:0000313" key="1">
    <source>
        <dbReference type="EMBL" id="CAD7244797.1"/>
    </source>
</evidence>
<proteinExistence type="predicted"/>
<name>A0A7R8X892_9CRUS</name>
<reference evidence="1" key="1">
    <citation type="submission" date="2020-11" db="EMBL/GenBank/DDBJ databases">
        <authorList>
            <person name="Tran Van P."/>
        </authorList>
    </citation>
    <scope>NUCLEOTIDE SEQUENCE</scope>
</reference>
<dbReference type="EMBL" id="CAJPEV010000714">
    <property type="protein sequence ID" value="CAG0887843.1"/>
    <property type="molecule type" value="Genomic_DNA"/>
</dbReference>
<dbReference type="AlphaFoldDB" id="A0A7R8X892"/>
<keyword evidence="2" id="KW-1185">Reference proteome</keyword>
<dbReference type="OrthoDB" id="2386367at2759"/>
<gene>
    <name evidence="1" type="ORF">DSTB1V02_LOCUS4684</name>
</gene>
<feature type="non-terminal residue" evidence="1">
    <location>
        <position position="1"/>
    </location>
</feature>
<evidence type="ECO:0000313" key="2">
    <source>
        <dbReference type="Proteomes" id="UP000677054"/>
    </source>
</evidence>
<dbReference type="EMBL" id="LR900231">
    <property type="protein sequence ID" value="CAD7244797.1"/>
    <property type="molecule type" value="Genomic_DNA"/>
</dbReference>
<dbReference type="Proteomes" id="UP000677054">
    <property type="component" value="Unassembled WGS sequence"/>
</dbReference>
<sequence>LVQLNTIGWETAILEQREAEINANKSFAYEAQVMKQQRVELRNEHVKSRHRFEASIVMETRTMEDLKHSYGKAVGGKLTAENLWKASRRQYAEMRSQVLDLVRDAHRKLSILDEIALKPNPLSIIDYVDLLITSETFQMKPGYMKRVGILNEIRESLDKEGIGDERICHQGAREKGTNSARFSMCKRLGMSQNHQTEDEIPNRNPNASYINRAQDTEVNRSGTHQEEKISTVGKHLLRFSPHSPLGGSFRPLMCTSDDNLKQEREEHPKSPKAELLVRDLPYSGTSHNKQDFAKCTSNSRKQASLDRRIEVLLTGTSAKSIGDFLIGLFNVILDVTSGDLHRWTLEKVLQPDNDILILENNLDHENMPTVYKFTMYIGTPSNPLIPTLQLHLYPHDEINFNLLNL</sequence>